<dbReference type="PaxDb" id="4113-PGSC0003DMT400036612"/>
<dbReference type="Gramene" id="PGSC0003DMT400036612">
    <property type="protein sequence ID" value="PGSC0003DMT400036612"/>
    <property type="gene ID" value="PGSC0003DMG400014118"/>
</dbReference>
<dbReference type="EnsemblPlants" id="PGSC0003DMT400036612">
    <property type="protein sequence ID" value="PGSC0003DMT400036612"/>
    <property type="gene ID" value="PGSC0003DMG400014118"/>
</dbReference>
<dbReference type="Proteomes" id="UP000011115">
    <property type="component" value="Unassembled WGS sequence"/>
</dbReference>
<dbReference type="AlphaFoldDB" id="M1B3X1"/>
<keyword evidence="3" id="KW-1185">Reference proteome</keyword>
<name>M1B3X1_SOLTU</name>
<reference evidence="2" key="2">
    <citation type="submission" date="2015-06" db="UniProtKB">
        <authorList>
            <consortium name="EnsemblPlants"/>
        </authorList>
    </citation>
    <scope>IDENTIFICATION</scope>
    <source>
        <strain evidence="2">DM1-3 516 R44</strain>
    </source>
</reference>
<protein>
    <recommendedName>
        <fullName evidence="1">Retrotransposon Copia-like N-terminal domain-containing protein</fullName>
    </recommendedName>
</protein>
<accession>M1B3X1</accession>
<dbReference type="InParanoid" id="M1B3X1"/>
<evidence type="ECO:0000313" key="3">
    <source>
        <dbReference type="Proteomes" id="UP000011115"/>
    </source>
</evidence>
<dbReference type="InterPro" id="IPR029472">
    <property type="entry name" value="Copia-like_N"/>
</dbReference>
<feature type="domain" description="Retrotransposon Copia-like N-terminal" evidence="1">
    <location>
        <begin position="18"/>
        <end position="58"/>
    </location>
</feature>
<reference evidence="3" key="1">
    <citation type="journal article" date="2011" name="Nature">
        <title>Genome sequence and analysis of the tuber crop potato.</title>
        <authorList>
            <consortium name="The Potato Genome Sequencing Consortium"/>
        </authorList>
    </citation>
    <scope>NUCLEOTIDE SEQUENCE [LARGE SCALE GENOMIC DNA]</scope>
    <source>
        <strain evidence="3">cv. DM1-3 516 R44</strain>
    </source>
</reference>
<evidence type="ECO:0000259" key="1">
    <source>
        <dbReference type="Pfam" id="PF14244"/>
    </source>
</evidence>
<proteinExistence type="predicted"/>
<dbReference type="Pfam" id="PF14244">
    <property type="entry name" value="Retrotran_gag_3"/>
    <property type="match status" value="1"/>
</dbReference>
<evidence type="ECO:0000313" key="2">
    <source>
        <dbReference type="EnsemblPlants" id="PGSC0003DMT400036612"/>
    </source>
</evidence>
<dbReference type="HOGENOM" id="CLU_2908493_0_0_1"/>
<organism evidence="2 3">
    <name type="scientific">Solanum tuberosum</name>
    <name type="common">Potato</name>
    <dbReference type="NCBI Taxonomy" id="4113"/>
    <lineage>
        <taxon>Eukaryota</taxon>
        <taxon>Viridiplantae</taxon>
        <taxon>Streptophyta</taxon>
        <taxon>Embryophyta</taxon>
        <taxon>Tracheophyta</taxon>
        <taxon>Spermatophyta</taxon>
        <taxon>Magnoliopsida</taxon>
        <taxon>eudicotyledons</taxon>
        <taxon>Gunneridae</taxon>
        <taxon>Pentapetalae</taxon>
        <taxon>asterids</taxon>
        <taxon>lamiids</taxon>
        <taxon>Solanales</taxon>
        <taxon>Solanaceae</taxon>
        <taxon>Solanoideae</taxon>
        <taxon>Solaneae</taxon>
        <taxon>Solanum</taxon>
    </lineage>
</organism>
<sequence>MPELTVATLEHNHPLYLHASDMPGTALIAVQLTGPANYSLWSRLLRLALLVKKSLDLLMDPA</sequence>